<comment type="caution">
    <text evidence="1">The sequence shown here is derived from an EMBL/GenBank/DDBJ whole genome shotgun (WGS) entry which is preliminary data.</text>
</comment>
<dbReference type="Proteomes" id="UP000751614">
    <property type="component" value="Unassembled WGS sequence"/>
</dbReference>
<organism evidence="1 2">
    <name type="scientific">Flagellimonas algicola</name>
    <dbReference type="NCBI Taxonomy" id="2583815"/>
    <lineage>
        <taxon>Bacteria</taxon>
        <taxon>Pseudomonadati</taxon>
        <taxon>Bacteroidota</taxon>
        <taxon>Flavobacteriia</taxon>
        <taxon>Flavobacteriales</taxon>
        <taxon>Flavobacteriaceae</taxon>
        <taxon>Flagellimonas</taxon>
    </lineage>
</organism>
<sequence length="77" mass="9387">MDKYAIKRLLLEIGQNRLNRECEQKRLPLPKRVRMFYLEQNANCTLLKYKYQQGERVIMKVDEFELPEAGWIRTQQL</sequence>
<evidence type="ECO:0000313" key="1">
    <source>
        <dbReference type="EMBL" id="TMU55536.1"/>
    </source>
</evidence>
<gene>
    <name evidence="1" type="ORF">FGG15_15325</name>
</gene>
<evidence type="ECO:0000313" key="2">
    <source>
        <dbReference type="Proteomes" id="UP000751614"/>
    </source>
</evidence>
<dbReference type="EMBL" id="VCNI01000002">
    <property type="protein sequence ID" value="TMU55536.1"/>
    <property type="molecule type" value="Genomic_DNA"/>
</dbReference>
<protein>
    <submittedName>
        <fullName evidence="1">Uncharacterized protein</fullName>
    </submittedName>
</protein>
<accession>A0ABY2WLY4</accession>
<name>A0ABY2WLY4_9FLAO</name>
<proteinExistence type="predicted"/>
<keyword evidence="2" id="KW-1185">Reference proteome</keyword>
<reference evidence="1 2" key="1">
    <citation type="submission" date="2019-05" db="EMBL/GenBank/DDBJ databases">
        <title>Flagellimonas sp. AsT0115, sp. nov., isolated from a marine red algae, Asparagopsis taxiformis.</title>
        <authorList>
            <person name="Kim J."/>
            <person name="Jeong S.E."/>
            <person name="Jeon C.O."/>
        </authorList>
    </citation>
    <scope>NUCLEOTIDE SEQUENCE [LARGE SCALE GENOMIC DNA]</scope>
    <source>
        <strain evidence="1 2">AsT0115</strain>
    </source>
</reference>